<dbReference type="PANTHER" id="PTHR31286:SF179">
    <property type="entry name" value="RNASE H TYPE-1 DOMAIN-CONTAINING PROTEIN"/>
    <property type="match status" value="1"/>
</dbReference>
<organism evidence="1">
    <name type="scientific">Sesamum angustifolium</name>
    <dbReference type="NCBI Taxonomy" id="2727405"/>
    <lineage>
        <taxon>Eukaryota</taxon>
        <taxon>Viridiplantae</taxon>
        <taxon>Streptophyta</taxon>
        <taxon>Embryophyta</taxon>
        <taxon>Tracheophyta</taxon>
        <taxon>Spermatophyta</taxon>
        <taxon>Magnoliopsida</taxon>
        <taxon>eudicotyledons</taxon>
        <taxon>Gunneridae</taxon>
        <taxon>Pentapetalae</taxon>
        <taxon>asterids</taxon>
        <taxon>lamiids</taxon>
        <taxon>Lamiales</taxon>
        <taxon>Pedaliaceae</taxon>
        <taxon>Sesamum</taxon>
    </lineage>
</organism>
<reference evidence="1" key="1">
    <citation type="submission" date="2020-06" db="EMBL/GenBank/DDBJ databases">
        <authorList>
            <person name="Li T."/>
            <person name="Hu X."/>
            <person name="Zhang T."/>
            <person name="Song X."/>
            <person name="Zhang H."/>
            <person name="Dai N."/>
            <person name="Sheng W."/>
            <person name="Hou X."/>
            <person name="Wei L."/>
        </authorList>
    </citation>
    <scope>NUCLEOTIDE SEQUENCE</scope>
    <source>
        <strain evidence="1">G01</strain>
        <tissue evidence="1">Leaf</tissue>
    </source>
</reference>
<sequence length="487" mass="54684">MRVFKWSPTFTPEQESSITPIWVNFLELPAHLYRKDALFAIANNIGTPLQIANSTLNQSNLAKARVCVEIDLLKPLLMEIDLKICDATIVQKIVYEHIPHYCSLCKHVGHSDAECYSKGNAPKPPPHRRIFGKMAAERHKLKGKAVAQDVVKVLDKMPEKMEVGECSKTAEERHRYDSADLLNDELDNYFQITGENDIVNLPNYAVNTNNESCRKGGENVGVGIADAENDVVVHATRIEKKDLSVVVVETENDVAVDAETEDELHVAYEKEADNLILDNTVNVETGGRDVEKAVGIIITRPNYSFGELWRGKRWISADNAFRLIQNFKRFGVVIKGIKDDVEEVIKRNRLAVSSAIRFQKCVLLFDPIRQLYLKPLDTAEESSQGYKWVESVMCCLDCVGWSCRWAAVAGLEQALVLNWPSGPRSSWRDGWTGSDGRGGLEFRWACRLLLAARACLAFFEAQHFDWACALDRGDGLPMAEMGWIVDG</sequence>
<dbReference type="EMBL" id="JACGWK010000004">
    <property type="protein sequence ID" value="KAL0359387.1"/>
    <property type="molecule type" value="Genomic_DNA"/>
</dbReference>
<comment type="caution">
    <text evidence="1">The sequence shown here is derived from an EMBL/GenBank/DDBJ whole genome shotgun (WGS) entry which is preliminary data.</text>
</comment>
<evidence type="ECO:0000313" key="1">
    <source>
        <dbReference type="EMBL" id="KAL0359387.1"/>
    </source>
</evidence>
<reference evidence="1" key="2">
    <citation type="journal article" date="2024" name="Plant">
        <title>Genomic evolution and insights into agronomic trait innovations of Sesamum species.</title>
        <authorList>
            <person name="Miao H."/>
            <person name="Wang L."/>
            <person name="Qu L."/>
            <person name="Liu H."/>
            <person name="Sun Y."/>
            <person name="Le M."/>
            <person name="Wang Q."/>
            <person name="Wei S."/>
            <person name="Zheng Y."/>
            <person name="Lin W."/>
            <person name="Duan Y."/>
            <person name="Cao H."/>
            <person name="Xiong S."/>
            <person name="Wang X."/>
            <person name="Wei L."/>
            <person name="Li C."/>
            <person name="Ma Q."/>
            <person name="Ju M."/>
            <person name="Zhao R."/>
            <person name="Li G."/>
            <person name="Mu C."/>
            <person name="Tian Q."/>
            <person name="Mei H."/>
            <person name="Zhang T."/>
            <person name="Gao T."/>
            <person name="Zhang H."/>
        </authorList>
    </citation>
    <scope>NUCLEOTIDE SEQUENCE</scope>
    <source>
        <strain evidence="1">G01</strain>
    </source>
</reference>
<name>A0AAW2PV89_9LAMI</name>
<protein>
    <recommendedName>
        <fullName evidence="2">DUF4283 domain-containing protein</fullName>
    </recommendedName>
</protein>
<dbReference type="InterPro" id="IPR040256">
    <property type="entry name" value="At4g02000-like"/>
</dbReference>
<dbReference type="PANTHER" id="PTHR31286">
    <property type="entry name" value="GLYCINE-RICH CELL WALL STRUCTURAL PROTEIN 1.8-LIKE"/>
    <property type="match status" value="1"/>
</dbReference>
<gene>
    <name evidence="1" type="ORF">Sangu_0788100</name>
</gene>
<proteinExistence type="predicted"/>
<evidence type="ECO:0008006" key="2">
    <source>
        <dbReference type="Google" id="ProtNLM"/>
    </source>
</evidence>
<accession>A0AAW2PV89</accession>
<dbReference type="AlphaFoldDB" id="A0AAW2PV89"/>